<comment type="caution">
    <text evidence="1">The sequence shown here is derived from an EMBL/GenBank/DDBJ whole genome shotgun (WGS) entry which is preliminary data.</text>
</comment>
<organism evidence="1 2">
    <name type="scientific">Bythopirellula polymerisocia</name>
    <dbReference type="NCBI Taxonomy" id="2528003"/>
    <lineage>
        <taxon>Bacteria</taxon>
        <taxon>Pseudomonadati</taxon>
        <taxon>Planctomycetota</taxon>
        <taxon>Planctomycetia</taxon>
        <taxon>Pirellulales</taxon>
        <taxon>Lacipirellulaceae</taxon>
        <taxon>Bythopirellula</taxon>
    </lineage>
</organism>
<evidence type="ECO:0008006" key="3">
    <source>
        <dbReference type="Google" id="ProtNLM"/>
    </source>
</evidence>
<dbReference type="Proteomes" id="UP000318437">
    <property type="component" value="Unassembled WGS sequence"/>
</dbReference>
<sequence length="133" mass="14264">MWVATLAGCSKQAEKTAVSGVVSLDGEPVEDGQVSFEPVQGESGKMEFGIIVDGTYSIPAEFGLVPGEYLVRITGNRATGKKAKPDAFTEASQGASLDIMEQYIPPQFNTGSSLKVQIDPVEYLQQDFELISE</sequence>
<proteinExistence type="predicted"/>
<keyword evidence="2" id="KW-1185">Reference proteome</keyword>
<reference evidence="1 2" key="1">
    <citation type="submission" date="2019-02" db="EMBL/GenBank/DDBJ databases">
        <title>Deep-cultivation of Planctomycetes and their phenomic and genomic characterization uncovers novel biology.</title>
        <authorList>
            <person name="Wiegand S."/>
            <person name="Jogler M."/>
            <person name="Boedeker C."/>
            <person name="Pinto D."/>
            <person name="Vollmers J."/>
            <person name="Rivas-Marin E."/>
            <person name="Kohn T."/>
            <person name="Peeters S.H."/>
            <person name="Heuer A."/>
            <person name="Rast P."/>
            <person name="Oberbeckmann S."/>
            <person name="Bunk B."/>
            <person name="Jeske O."/>
            <person name="Meyerdierks A."/>
            <person name="Storesund J.E."/>
            <person name="Kallscheuer N."/>
            <person name="Luecker S."/>
            <person name="Lage O.M."/>
            <person name="Pohl T."/>
            <person name="Merkel B.J."/>
            <person name="Hornburger P."/>
            <person name="Mueller R.-W."/>
            <person name="Bruemmer F."/>
            <person name="Labrenz M."/>
            <person name="Spormann A.M."/>
            <person name="Op Den Camp H."/>
            <person name="Overmann J."/>
            <person name="Amann R."/>
            <person name="Jetten M.S.M."/>
            <person name="Mascher T."/>
            <person name="Medema M.H."/>
            <person name="Devos D.P."/>
            <person name="Kaster A.-K."/>
            <person name="Ovreas L."/>
            <person name="Rohde M."/>
            <person name="Galperin M.Y."/>
            <person name="Jogler C."/>
        </authorList>
    </citation>
    <scope>NUCLEOTIDE SEQUENCE [LARGE SCALE GENOMIC DNA]</scope>
    <source>
        <strain evidence="1 2">Pla144</strain>
    </source>
</reference>
<dbReference type="AlphaFoldDB" id="A0A5C6CNC1"/>
<accession>A0A5C6CNC1</accession>
<evidence type="ECO:0000313" key="2">
    <source>
        <dbReference type="Proteomes" id="UP000318437"/>
    </source>
</evidence>
<dbReference type="EMBL" id="SJPS01000004">
    <property type="protein sequence ID" value="TWU26020.1"/>
    <property type="molecule type" value="Genomic_DNA"/>
</dbReference>
<dbReference type="OrthoDB" id="280343at2"/>
<gene>
    <name evidence="1" type="ORF">Pla144_32370</name>
</gene>
<evidence type="ECO:0000313" key="1">
    <source>
        <dbReference type="EMBL" id="TWU26020.1"/>
    </source>
</evidence>
<protein>
    <recommendedName>
        <fullName evidence="3">Carboxypeptidase regulatory-like domain-containing protein</fullName>
    </recommendedName>
</protein>
<name>A0A5C6CNC1_9BACT</name>